<protein>
    <recommendedName>
        <fullName evidence="1">SLS1 C-terminal domain-containing protein</fullName>
    </recommendedName>
</protein>
<accession>A0A8T1GRX9</accession>
<dbReference type="EMBL" id="RCMV01006299">
    <property type="protein sequence ID" value="KAG3178373.1"/>
    <property type="molecule type" value="Genomic_DNA"/>
</dbReference>
<organism evidence="2 3">
    <name type="scientific">Phytophthora cactorum</name>
    <dbReference type="NCBI Taxonomy" id="29920"/>
    <lineage>
        <taxon>Eukaryota</taxon>
        <taxon>Sar</taxon>
        <taxon>Stramenopiles</taxon>
        <taxon>Oomycota</taxon>
        <taxon>Peronosporomycetes</taxon>
        <taxon>Peronosporales</taxon>
        <taxon>Peronosporaceae</taxon>
        <taxon>Phytophthora</taxon>
    </lineage>
</organism>
<feature type="non-terminal residue" evidence="2">
    <location>
        <position position="173"/>
    </location>
</feature>
<evidence type="ECO:0000313" key="3">
    <source>
        <dbReference type="Proteomes" id="UP000760860"/>
    </source>
</evidence>
<proteinExistence type="predicted"/>
<comment type="caution">
    <text evidence="2">The sequence shown here is derived from an EMBL/GenBank/DDBJ whole genome shotgun (WGS) entry which is preliminary data.</text>
</comment>
<dbReference type="AlphaFoldDB" id="A0A8T1GRX9"/>
<sequence length="173" mass="19477">WYVHDITLPTPSVHLRLINERHLTLNINQPRLQEFLATSRFNLRVGRLQTPKEVTLSIPKTWLSARSRGGRLSEASVDVLYAFRGIEIHQSIEIPWQGHTLRYSLIEAGQHGGKRQEVTLQTGHPGAPAVAFQSEQRASFLRGVEDIAAGKLFSWSEGHKSAKAQQFEDVSCD</sequence>
<gene>
    <name evidence="2" type="ORF">PC129_g25496</name>
</gene>
<feature type="non-terminal residue" evidence="2">
    <location>
        <position position="1"/>
    </location>
</feature>
<dbReference type="Proteomes" id="UP000760860">
    <property type="component" value="Unassembled WGS sequence"/>
</dbReference>
<evidence type="ECO:0000313" key="2">
    <source>
        <dbReference type="EMBL" id="KAG3178373.1"/>
    </source>
</evidence>
<evidence type="ECO:0000259" key="1">
    <source>
        <dbReference type="Pfam" id="PF20778"/>
    </source>
</evidence>
<dbReference type="Pfam" id="PF20778">
    <property type="entry name" value="SLS1_C"/>
    <property type="match status" value="1"/>
</dbReference>
<dbReference type="InterPro" id="IPR048401">
    <property type="entry name" value="SLS1_C"/>
</dbReference>
<feature type="domain" description="SLS1 C-terminal" evidence="1">
    <location>
        <begin position="3"/>
        <end position="146"/>
    </location>
</feature>
<reference evidence="2" key="1">
    <citation type="submission" date="2018-05" db="EMBL/GenBank/DDBJ databases">
        <title>Effector identification in a new, highly contiguous assembly of the strawberry crown rot pathogen Phytophthora cactorum.</title>
        <authorList>
            <person name="Armitage A.D."/>
            <person name="Nellist C.F."/>
            <person name="Bates H."/>
            <person name="Vickerstaff R.J."/>
            <person name="Harrison R.J."/>
        </authorList>
    </citation>
    <scope>NUCLEOTIDE SEQUENCE</scope>
    <source>
        <strain evidence="2">P421</strain>
    </source>
</reference>
<name>A0A8T1GRX9_9STRA</name>